<dbReference type="RefSeq" id="WP_249973883.1">
    <property type="nucleotide sequence ID" value="NZ_JAMFLZ010000009.1"/>
</dbReference>
<proteinExistence type="predicted"/>
<sequence length="290" mass="32619">MKKSNINIIIIGVLLLQLFSCQYNSSTEFKNTITFYVSFDNGTTADFALGDSNIYTANSTYVNSKRHLEGVQVGMNNADHRIIEGKGQFGSAFEFGKKSDTVIFYKSKDNIAYNKQNWSGTISFWLSLDPSTDLDGYTDPIQITDTNYNDASIWVDFTDENPPDFRLGVIGDKKVWTLDTLNSPFLVEFEKRLVSVKKPPFSKRIWTHVLITYDGLGTANSLASLYLNGKKTGKISGIDDPFSWELEESNIFLGLNFTGLMDELSIFNKSLTDDEVMELYQLKGGLKSIL</sequence>
<comment type="caution">
    <text evidence="1">The sequence shown here is derived from an EMBL/GenBank/DDBJ whole genome shotgun (WGS) entry which is preliminary data.</text>
</comment>
<keyword evidence="2" id="KW-1185">Reference proteome</keyword>
<evidence type="ECO:0000313" key="1">
    <source>
        <dbReference type="EMBL" id="MCL6296483.1"/>
    </source>
</evidence>
<dbReference type="Proteomes" id="UP001165381">
    <property type="component" value="Unassembled WGS sequence"/>
</dbReference>
<name>A0ABT0QJ26_9FLAO</name>
<accession>A0ABT0QJ26</accession>
<evidence type="ECO:0000313" key="2">
    <source>
        <dbReference type="Proteomes" id="UP001165381"/>
    </source>
</evidence>
<dbReference type="Pfam" id="PF13385">
    <property type="entry name" value="Laminin_G_3"/>
    <property type="match status" value="1"/>
</dbReference>
<protein>
    <submittedName>
        <fullName evidence="1">LamG domain-containing protein</fullName>
    </submittedName>
</protein>
<dbReference type="Gene3D" id="2.60.120.200">
    <property type="match status" value="1"/>
</dbReference>
<gene>
    <name evidence="1" type="ORF">M3P09_15830</name>
</gene>
<reference evidence="1" key="1">
    <citation type="submission" date="2022-05" db="EMBL/GenBank/DDBJ databases">
        <authorList>
            <person name="Park J.-S."/>
        </authorList>
    </citation>
    <scope>NUCLEOTIDE SEQUENCE</scope>
    <source>
        <strain evidence="1">2012CJ34-3</strain>
    </source>
</reference>
<dbReference type="SUPFAM" id="SSF49899">
    <property type="entry name" value="Concanavalin A-like lectins/glucanases"/>
    <property type="match status" value="1"/>
</dbReference>
<organism evidence="1 2">
    <name type="scientific">Jejuia spongiicola</name>
    <dbReference type="NCBI Taxonomy" id="2942207"/>
    <lineage>
        <taxon>Bacteria</taxon>
        <taxon>Pseudomonadati</taxon>
        <taxon>Bacteroidota</taxon>
        <taxon>Flavobacteriia</taxon>
        <taxon>Flavobacteriales</taxon>
        <taxon>Flavobacteriaceae</taxon>
        <taxon>Jejuia</taxon>
    </lineage>
</organism>
<dbReference type="InterPro" id="IPR013320">
    <property type="entry name" value="ConA-like_dom_sf"/>
</dbReference>
<dbReference type="EMBL" id="JAMFLZ010000009">
    <property type="protein sequence ID" value="MCL6296483.1"/>
    <property type="molecule type" value="Genomic_DNA"/>
</dbReference>